<dbReference type="NCBIfam" id="NF038151">
    <property type="entry name" value="lanthi_synth_III"/>
    <property type="match status" value="1"/>
</dbReference>
<dbReference type="Gene3D" id="1.50.10.20">
    <property type="match status" value="1"/>
</dbReference>
<dbReference type="SUPFAM" id="SSF56112">
    <property type="entry name" value="Protein kinase-like (PK-like)"/>
    <property type="match status" value="1"/>
</dbReference>
<dbReference type="InterPro" id="IPR058053">
    <property type="entry name" value="RamC_C"/>
</dbReference>
<gene>
    <name evidence="2" type="primary">lanKC</name>
    <name evidence="2" type="ORF">SZL87_15700</name>
</gene>
<evidence type="ECO:0000259" key="1">
    <source>
        <dbReference type="PROSITE" id="PS50011"/>
    </source>
</evidence>
<dbReference type="PROSITE" id="PS50011">
    <property type="entry name" value="PROTEIN_KINASE_DOM"/>
    <property type="match status" value="1"/>
</dbReference>
<dbReference type="SUPFAM" id="SSF158745">
    <property type="entry name" value="LanC-like"/>
    <property type="match status" value="1"/>
</dbReference>
<dbReference type="SMART" id="SM00220">
    <property type="entry name" value="S_TKc"/>
    <property type="match status" value="1"/>
</dbReference>
<feature type="domain" description="Protein kinase" evidence="1">
    <location>
        <begin position="227"/>
        <end position="477"/>
    </location>
</feature>
<comment type="caution">
    <text evidence="2">The sequence shown here is derived from an EMBL/GenBank/DDBJ whole genome shotgun (WGS) entry which is preliminary data.</text>
</comment>
<dbReference type="InterPro" id="IPR000719">
    <property type="entry name" value="Prot_kinase_dom"/>
</dbReference>
<dbReference type="PANTHER" id="PTHR44167:SF24">
    <property type="entry name" value="SERINE_THREONINE-PROTEIN KINASE CHK2"/>
    <property type="match status" value="1"/>
</dbReference>
<accession>A0ABU8EMB3</accession>
<dbReference type="InterPro" id="IPR011009">
    <property type="entry name" value="Kinase-like_dom_sf"/>
</dbReference>
<dbReference type="EMBL" id="JBAWKY010000006">
    <property type="protein sequence ID" value="MEI4463870.1"/>
    <property type="molecule type" value="Genomic_DNA"/>
</dbReference>
<sequence length="902" mass="103272">MELTKYLKYSSDKKSPFYSLPKKDEVVGTFDIPSFSKNEWDVYEDVHWTNIISRKRDFPEQGWKIHITAELKDAQNMLYDVAQHLIERHVSFKFVPNLKALEAKNLKYASRIASGKFMTVYPEHEPQFLELLDELKDITDSYDLGPYILNDQQWRESNVFFRYGGLKRINMVADGVERLAIRTPEGELIEDARVPYYHLPDFVEEPAYVQENNTFPPEEDFRKLNEFSIEEAIHYSNGGGVYLATKDGKKMILKEGRNKSGVDSNRNDAFQRNKNEYLALKKLADVEGVIDVHEYFVAWRHNYFTEEFHDGRSLRAFIAQDYPFTTESEDKRRRYVDDCKVILEQLVRTIDEIHEKGVAIGDLNHTNIMLDDALRIKIIDLEVAKTPDKKYAPSIATPGLFSNEAKDYREADWFAVYRISRLLFLPVPNVLDIAPQLRYIHDANILEKFGPVAIRLLGEIEAKVARHTNLSPRSPLLEEHLDVPREPSTFETLDTVIAGLRKGILNHLDVQDVALTKGNAKRHLEEDAIFKHNIAYGSFGVLLALVRSDQSIVPYLQRRYSKWFELVVPYIENYARTSWARPGLFDGYAGIITVLYELGFERRALDLLGTLIERYGEVDSLEDEDVSIESGLAGIGLLLLSFDGKLDDERLGRALRNIEGRIMALHSERKSMMQEEDKESTDYGLLTGWSGAALFLSKYRRMMGDGDVEVAYSILDESFQGAIDFEEVEELFLMKDDSEIRKAIPYLREGSAGITLAMMEFQKDEPTYLNESRLKMLRRFKDSHGFNCSATGGLMNGYGGFVMLDHAIDVTEGSRRAIREKFVRGLDNYLVRNGTDEILFPGEFNLKCSMDVYSGAAGILMTLSDLKGESWGSCFPVLRGGLDLFQDGRMAVDRPVDMKIID</sequence>
<dbReference type="Gene3D" id="1.10.510.10">
    <property type="entry name" value="Transferase(Phosphotransferase) domain 1"/>
    <property type="match status" value="1"/>
</dbReference>
<dbReference type="InterPro" id="IPR053524">
    <property type="entry name" value="Aerial_hyphae_peptide-synth"/>
</dbReference>
<dbReference type="RefSeq" id="WP_336449713.1">
    <property type="nucleotide sequence ID" value="NZ_JBAWKY010000006.1"/>
</dbReference>
<evidence type="ECO:0000313" key="3">
    <source>
        <dbReference type="Proteomes" id="UP001387110"/>
    </source>
</evidence>
<evidence type="ECO:0000313" key="2">
    <source>
        <dbReference type="EMBL" id="MEI4463870.1"/>
    </source>
</evidence>
<name>A0ABU8EMB3_9BACL</name>
<dbReference type="Pfam" id="PF00069">
    <property type="entry name" value="Pkinase"/>
    <property type="match status" value="1"/>
</dbReference>
<organism evidence="2 3">
    <name type="scientific">Exiguobacterium indicum</name>
    <dbReference type="NCBI Taxonomy" id="296995"/>
    <lineage>
        <taxon>Bacteria</taxon>
        <taxon>Bacillati</taxon>
        <taxon>Bacillota</taxon>
        <taxon>Bacilli</taxon>
        <taxon>Bacillales</taxon>
        <taxon>Bacillales Family XII. Incertae Sedis</taxon>
        <taxon>Exiguobacterium</taxon>
    </lineage>
</organism>
<dbReference type="Proteomes" id="UP001387110">
    <property type="component" value="Unassembled WGS sequence"/>
</dbReference>
<reference evidence="2 3" key="1">
    <citation type="submission" date="2023-12" db="EMBL/GenBank/DDBJ databases">
        <authorList>
            <person name="Easwaran N."/>
            <person name="Lazarus H.P.S."/>
        </authorList>
    </citation>
    <scope>NUCLEOTIDE SEQUENCE [LARGE SCALE GENOMIC DNA]</scope>
    <source>
        <strain evidence="2 3">VIT-2023</strain>
    </source>
</reference>
<dbReference type="PANTHER" id="PTHR44167">
    <property type="entry name" value="OVARIAN-SPECIFIC SERINE/THREONINE-PROTEIN KINASE LOK-RELATED"/>
    <property type="match status" value="1"/>
</dbReference>
<keyword evidence="3" id="KW-1185">Reference proteome</keyword>
<dbReference type="CDD" id="cd04791">
    <property type="entry name" value="LanC_SerThrkinase"/>
    <property type="match status" value="1"/>
</dbReference>
<dbReference type="InterPro" id="IPR057929">
    <property type="entry name" value="RamC_N"/>
</dbReference>
<proteinExistence type="predicted"/>
<dbReference type="Pfam" id="PF25816">
    <property type="entry name" value="RamC_N"/>
    <property type="match status" value="1"/>
</dbReference>
<protein>
    <submittedName>
        <fullName evidence="2">Class III lanthionine synthetase LanKC</fullName>
    </submittedName>
</protein>